<reference evidence="6" key="2">
    <citation type="journal article" date="2021" name="PeerJ">
        <title>Extensive microbial diversity within the chicken gut microbiome revealed by metagenomics and culture.</title>
        <authorList>
            <person name="Gilroy R."/>
            <person name="Ravi A."/>
            <person name="Getino M."/>
            <person name="Pursley I."/>
            <person name="Horton D.L."/>
            <person name="Alikhan N.F."/>
            <person name="Baker D."/>
            <person name="Gharbi K."/>
            <person name="Hall N."/>
            <person name="Watson M."/>
            <person name="Adriaenssens E.M."/>
            <person name="Foster-Nyarko E."/>
            <person name="Jarju S."/>
            <person name="Secka A."/>
            <person name="Antonio M."/>
            <person name="Oren A."/>
            <person name="Chaudhuri R.R."/>
            <person name="La Ragione R."/>
            <person name="Hildebrand F."/>
            <person name="Pallen M.J."/>
        </authorList>
    </citation>
    <scope>NUCLEOTIDE SEQUENCE</scope>
    <source>
        <strain evidence="6">USAMLcec3-3695</strain>
    </source>
</reference>
<keyword evidence="4" id="KW-0472">Membrane</keyword>
<evidence type="ECO:0000256" key="4">
    <source>
        <dbReference type="SAM" id="Phobius"/>
    </source>
</evidence>
<protein>
    <recommendedName>
        <fullName evidence="5">RanBP2-type domain-containing protein</fullName>
    </recommendedName>
</protein>
<dbReference type="GO" id="GO:0008270">
    <property type="term" value="F:zinc ion binding"/>
    <property type="evidence" value="ECO:0007669"/>
    <property type="project" value="UniProtKB-KW"/>
</dbReference>
<keyword evidence="3" id="KW-0862">Zinc</keyword>
<evidence type="ECO:0000313" key="7">
    <source>
        <dbReference type="Proteomes" id="UP000824109"/>
    </source>
</evidence>
<gene>
    <name evidence="6" type="ORF">IAA61_00285</name>
</gene>
<feature type="transmembrane region" description="Helical" evidence="4">
    <location>
        <begin position="55"/>
        <end position="78"/>
    </location>
</feature>
<evidence type="ECO:0000313" key="6">
    <source>
        <dbReference type="EMBL" id="HIU56229.1"/>
    </source>
</evidence>
<keyword evidence="4" id="KW-0812">Transmembrane</keyword>
<organism evidence="6 7">
    <name type="scientific">Candidatus Ornithomonoglobus merdipullorum</name>
    <dbReference type="NCBI Taxonomy" id="2840895"/>
    <lineage>
        <taxon>Bacteria</taxon>
        <taxon>Bacillati</taxon>
        <taxon>Bacillota</taxon>
        <taxon>Clostridia</taxon>
        <taxon>Candidatus Ornithomonoglobus</taxon>
    </lineage>
</organism>
<dbReference type="Proteomes" id="UP000824109">
    <property type="component" value="Unassembled WGS sequence"/>
</dbReference>
<keyword evidence="4" id="KW-1133">Transmembrane helix</keyword>
<dbReference type="InterPro" id="IPR001876">
    <property type="entry name" value="Znf_RanBP2"/>
</dbReference>
<proteinExistence type="predicted"/>
<comment type="caution">
    <text evidence="6">The sequence shown here is derived from an EMBL/GenBank/DDBJ whole genome shotgun (WGS) entry which is preliminary data.</text>
</comment>
<keyword evidence="2" id="KW-0863">Zinc-finger</keyword>
<sequence>MLNHNYHSKVFKRCCILLVLITVIVGVIAGFVFKTGGDAEISSYGYYISASEPKFNWLLMISIWISCLPLAAILYAVYSHLENQEITINLLNAIYNDINNEKNNNNESSPLTNFLAMDKDNKTWRCPQCNTVNLLKDTACKNCGYVDRGI</sequence>
<evidence type="ECO:0000256" key="3">
    <source>
        <dbReference type="ARBA" id="ARBA00022833"/>
    </source>
</evidence>
<evidence type="ECO:0000256" key="1">
    <source>
        <dbReference type="ARBA" id="ARBA00022723"/>
    </source>
</evidence>
<name>A0A9D1M9U2_9FIRM</name>
<dbReference type="AlphaFoldDB" id="A0A9D1M9U2"/>
<feature type="transmembrane region" description="Helical" evidence="4">
    <location>
        <begin position="14"/>
        <end position="35"/>
    </location>
</feature>
<keyword evidence="1" id="KW-0479">Metal-binding</keyword>
<evidence type="ECO:0000256" key="2">
    <source>
        <dbReference type="ARBA" id="ARBA00022771"/>
    </source>
</evidence>
<feature type="domain" description="RanBP2-type" evidence="5">
    <location>
        <begin position="124"/>
        <end position="143"/>
    </location>
</feature>
<dbReference type="EMBL" id="DVNB01000002">
    <property type="protein sequence ID" value="HIU56229.1"/>
    <property type="molecule type" value="Genomic_DNA"/>
</dbReference>
<evidence type="ECO:0000259" key="5">
    <source>
        <dbReference type="PROSITE" id="PS01358"/>
    </source>
</evidence>
<dbReference type="PROSITE" id="PS01358">
    <property type="entry name" value="ZF_RANBP2_1"/>
    <property type="match status" value="1"/>
</dbReference>
<reference evidence="6" key="1">
    <citation type="submission" date="2020-10" db="EMBL/GenBank/DDBJ databases">
        <authorList>
            <person name="Gilroy R."/>
        </authorList>
    </citation>
    <scope>NUCLEOTIDE SEQUENCE</scope>
    <source>
        <strain evidence="6">USAMLcec3-3695</strain>
    </source>
</reference>
<accession>A0A9D1M9U2</accession>